<comment type="function">
    <text evidence="6">Involved in efficient integration of the N-module into mitochondrial respiratory chain complex I.</text>
</comment>
<accession>A0ABQ9HHV3</accession>
<evidence type="ECO:0000256" key="6">
    <source>
        <dbReference type="ARBA" id="ARBA00044735"/>
    </source>
</evidence>
<keyword evidence="3" id="KW-0809">Transit peptide</keyword>
<protein>
    <recommendedName>
        <fullName evidence="5">LYR motif-containing protein 2</fullName>
    </recommendedName>
</protein>
<dbReference type="PANTHER" id="PTHR13675">
    <property type="entry name" value="LYR MOTIF-CONTAINING PROTEIN 2"/>
    <property type="match status" value="1"/>
</dbReference>
<dbReference type="Proteomes" id="UP001159363">
    <property type="component" value="Chromosome 4"/>
</dbReference>
<evidence type="ECO:0000256" key="3">
    <source>
        <dbReference type="ARBA" id="ARBA00022946"/>
    </source>
</evidence>
<dbReference type="PANTHER" id="PTHR13675:SF0">
    <property type="entry name" value="LYR MOTIF-CONTAINING PROTEIN 2"/>
    <property type="match status" value="1"/>
</dbReference>
<dbReference type="Pfam" id="PF05347">
    <property type="entry name" value="Complex1_LYR"/>
    <property type="match status" value="1"/>
</dbReference>
<dbReference type="CDD" id="cd20262">
    <property type="entry name" value="Complex1_LYR_LYRM2"/>
    <property type="match status" value="1"/>
</dbReference>
<dbReference type="InterPro" id="IPR045293">
    <property type="entry name" value="Complex1_LYR_LYRM2"/>
</dbReference>
<evidence type="ECO:0000256" key="4">
    <source>
        <dbReference type="ARBA" id="ARBA00023128"/>
    </source>
</evidence>
<sequence length="81" mass="9649">MDVVLQFMIRQEVLKLYREILRTAREVHDESSRKEIVEWVRHDFKSNKHHTDEVCVLCRQIMYAVCLLIAVSPCSLFLICN</sequence>
<keyword evidence="4" id="KW-0496">Mitochondrion</keyword>
<comment type="subcellular location">
    <subcellularLocation>
        <location evidence="1">Mitochondrion</location>
    </subcellularLocation>
</comment>
<evidence type="ECO:0000313" key="8">
    <source>
        <dbReference type="EMBL" id="KAJ8883553.1"/>
    </source>
</evidence>
<evidence type="ECO:0000256" key="2">
    <source>
        <dbReference type="ARBA" id="ARBA00009508"/>
    </source>
</evidence>
<evidence type="ECO:0000313" key="9">
    <source>
        <dbReference type="Proteomes" id="UP001159363"/>
    </source>
</evidence>
<feature type="domain" description="Complex 1 LYR protein" evidence="7">
    <location>
        <begin position="11"/>
        <end position="53"/>
    </location>
</feature>
<comment type="similarity">
    <text evidence="2">Belongs to the complex I LYR family.</text>
</comment>
<reference evidence="8 9" key="1">
    <citation type="submission" date="2023-02" db="EMBL/GenBank/DDBJ databases">
        <title>LHISI_Scaffold_Assembly.</title>
        <authorList>
            <person name="Stuart O.P."/>
            <person name="Cleave R."/>
            <person name="Magrath M.J.L."/>
            <person name="Mikheyev A.S."/>
        </authorList>
    </citation>
    <scope>NUCLEOTIDE SEQUENCE [LARGE SCALE GENOMIC DNA]</scope>
    <source>
        <strain evidence="8">Daus_M_001</strain>
        <tissue evidence="8">Leg muscle</tissue>
    </source>
</reference>
<proteinExistence type="inferred from homology"/>
<evidence type="ECO:0000256" key="5">
    <source>
        <dbReference type="ARBA" id="ARBA00026235"/>
    </source>
</evidence>
<name>A0ABQ9HHV3_9NEOP</name>
<dbReference type="EMBL" id="JARBHB010000005">
    <property type="protein sequence ID" value="KAJ8883553.1"/>
    <property type="molecule type" value="Genomic_DNA"/>
</dbReference>
<evidence type="ECO:0000256" key="1">
    <source>
        <dbReference type="ARBA" id="ARBA00004173"/>
    </source>
</evidence>
<keyword evidence="9" id="KW-1185">Reference proteome</keyword>
<dbReference type="InterPro" id="IPR008011">
    <property type="entry name" value="Complex1_LYR_dom"/>
</dbReference>
<comment type="caution">
    <text evidence="8">The sequence shown here is derived from an EMBL/GenBank/DDBJ whole genome shotgun (WGS) entry which is preliminary data.</text>
</comment>
<organism evidence="8 9">
    <name type="scientific">Dryococelus australis</name>
    <dbReference type="NCBI Taxonomy" id="614101"/>
    <lineage>
        <taxon>Eukaryota</taxon>
        <taxon>Metazoa</taxon>
        <taxon>Ecdysozoa</taxon>
        <taxon>Arthropoda</taxon>
        <taxon>Hexapoda</taxon>
        <taxon>Insecta</taxon>
        <taxon>Pterygota</taxon>
        <taxon>Neoptera</taxon>
        <taxon>Polyneoptera</taxon>
        <taxon>Phasmatodea</taxon>
        <taxon>Verophasmatodea</taxon>
        <taxon>Anareolatae</taxon>
        <taxon>Phasmatidae</taxon>
        <taxon>Eurycanthinae</taxon>
        <taxon>Dryococelus</taxon>
    </lineage>
</organism>
<evidence type="ECO:0000259" key="7">
    <source>
        <dbReference type="Pfam" id="PF05347"/>
    </source>
</evidence>
<gene>
    <name evidence="8" type="ORF">PR048_015397</name>
</gene>